<dbReference type="RefSeq" id="WP_191767457.1">
    <property type="nucleotide sequence ID" value="NZ_JACSRA010000001.1"/>
</dbReference>
<accession>A0ABR8PNW7</accession>
<keyword evidence="2" id="KW-0963">Cytoplasm</keyword>
<keyword evidence="3" id="KW-1005">Bacterial flagellum biogenesis</keyword>
<keyword evidence="4" id="KW-0143">Chaperone</keyword>
<comment type="subcellular location">
    <subcellularLocation>
        <location evidence="1">Cytoplasm</location>
        <location evidence="1">Cytosol</location>
    </subcellularLocation>
</comment>
<dbReference type="InterPro" id="IPR008622">
    <property type="entry name" value="FliT"/>
</dbReference>
<dbReference type="Pfam" id="PF05400">
    <property type="entry name" value="FliT"/>
    <property type="match status" value="1"/>
</dbReference>
<comment type="function">
    <text evidence="5">May act as an export chaperone for the filament capping protein FliD.</text>
</comment>
<organism evidence="8 9">
    <name type="scientific">Clostridium cibarium</name>
    <dbReference type="NCBI Taxonomy" id="2762247"/>
    <lineage>
        <taxon>Bacteria</taxon>
        <taxon>Bacillati</taxon>
        <taxon>Bacillota</taxon>
        <taxon>Clostridia</taxon>
        <taxon>Eubacteriales</taxon>
        <taxon>Clostridiaceae</taxon>
        <taxon>Clostridium</taxon>
    </lineage>
</organism>
<comment type="caution">
    <text evidence="8">The sequence shown here is derived from an EMBL/GenBank/DDBJ whole genome shotgun (WGS) entry which is preliminary data.</text>
</comment>
<evidence type="ECO:0000256" key="2">
    <source>
        <dbReference type="ARBA" id="ARBA00022490"/>
    </source>
</evidence>
<comment type="similarity">
    <text evidence="6">Belongs to the bacillales FliT family.</text>
</comment>
<sequence>MIEELFESYKEVTFKIINDIKADNDVEKLMEERASIVNEIEKLNISKEEKKRVYDSLALKEMDTELEKTIKLEMMQVKESIQKLKNTRAAHTSYTSSMRRENLFVRKV</sequence>
<evidence type="ECO:0000256" key="6">
    <source>
        <dbReference type="ARBA" id="ARBA00093785"/>
    </source>
</evidence>
<evidence type="ECO:0000313" key="8">
    <source>
        <dbReference type="EMBL" id="MBD7909854.1"/>
    </source>
</evidence>
<evidence type="ECO:0000256" key="4">
    <source>
        <dbReference type="ARBA" id="ARBA00023186"/>
    </source>
</evidence>
<protein>
    <recommendedName>
        <fullName evidence="7">Flagellar protein FliT</fullName>
    </recommendedName>
</protein>
<dbReference type="Proteomes" id="UP000627781">
    <property type="component" value="Unassembled WGS sequence"/>
</dbReference>
<evidence type="ECO:0000256" key="5">
    <source>
        <dbReference type="ARBA" id="ARBA00093765"/>
    </source>
</evidence>
<evidence type="ECO:0000256" key="3">
    <source>
        <dbReference type="ARBA" id="ARBA00022795"/>
    </source>
</evidence>
<evidence type="ECO:0000256" key="1">
    <source>
        <dbReference type="ARBA" id="ARBA00004514"/>
    </source>
</evidence>
<reference evidence="8 9" key="1">
    <citation type="submission" date="2020-08" db="EMBL/GenBank/DDBJ databases">
        <title>A Genomic Blueprint of the Chicken Gut Microbiome.</title>
        <authorList>
            <person name="Gilroy R."/>
            <person name="Ravi A."/>
            <person name="Getino M."/>
            <person name="Pursley I."/>
            <person name="Horton D.L."/>
            <person name="Alikhan N.-F."/>
            <person name="Baker D."/>
            <person name="Gharbi K."/>
            <person name="Hall N."/>
            <person name="Watson M."/>
            <person name="Adriaenssens E.M."/>
            <person name="Foster-Nyarko E."/>
            <person name="Jarju S."/>
            <person name="Secka A."/>
            <person name="Antonio M."/>
            <person name="Oren A."/>
            <person name="Chaudhuri R."/>
            <person name="La Ragione R.M."/>
            <person name="Hildebrand F."/>
            <person name="Pallen M.J."/>
        </authorList>
    </citation>
    <scope>NUCLEOTIDE SEQUENCE [LARGE SCALE GENOMIC DNA]</scope>
    <source>
        <strain evidence="8 9">Sa3CVN1</strain>
    </source>
</reference>
<evidence type="ECO:0000313" key="9">
    <source>
        <dbReference type="Proteomes" id="UP000627781"/>
    </source>
</evidence>
<proteinExistence type="inferred from homology"/>
<gene>
    <name evidence="8" type="ORF">H9661_00675</name>
</gene>
<name>A0ABR8PNW7_9CLOT</name>
<evidence type="ECO:0000256" key="7">
    <source>
        <dbReference type="ARBA" id="ARBA00093797"/>
    </source>
</evidence>
<dbReference type="EMBL" id="JACSRA010000001">
    <property type="protein sequence ID" value="MBD7909854.1"/>
    <property type="molecule type" value="Genomic_DNA"/>
</dbReference>
<keyword evidence="9" id="KW-1185">Reference proteome</keyword>